<name>A0A3B0Y7F0_9ZZZZ</name>
<dbReference type="PANTHER" id="PTHR42774">
    <property type="entry name" value="PHOSPHOTRANSFERASE SYSTEM TRANSPORT PROTEIN"/>
    <property type="match status" value="1"/>
</dbReference>
<dbReference type="Pfam" id="PF00294">
    <property type="entry name" value="PfkB"/>
    <property type="match status" value="1"/>
</dbReference>
<protein>
    <recommendedName>
        <fullName evidence="3">Carbohydrate kinase PfkB domain-containing protein</fullName>
    </recommendedName>
</protein>
<keyword evidence="1" id="KW-0808">Transferase</keyword>
<evidence type="ECO:0000256" key="2">
    <source>
        <dbReference type="ARBA" id="ARBA00022777"/>
    </source>
</evidence>
<keyword evidence="2" id="KW-0418">Kinase</keyword>
<evidence type="ECO:0000256" key="1">
    <source>
        <dbReference type="ARBA" id="ARBA00022679"/>
    </source>
</evidence>
<dbReference type="InterPro" id="IPR029056">
    <property type="entry name" value="Ribokinase-like"/>
</dbReference>
<evidence type="ECO:0000259" key="3">
    <source>
        <dbReference type="Pfam" id="PF00294"/>
    </source>
</evidence>
<reference evidence="4" key="1">
    <citation type="submission" date="2018-06" db="EMBL/GenBank/DDBJ databases">
        <authorList>
            <person name="Zhirakovskaya E."/>
        </authorList>
    </citation>
    <scope>NUCLEOTIDE SEQUENCE</scope>
</reference>
<organism evidence="4">
    <name type="scientific">hydrothermal vent metagenome</name>
    <dbReference type="NCBI Taxonomy" id="652676"/>
    <lineage>
        <taxon>unclassified sequences</taxon>
        <taxon>metagenomes</taxon>
        <taxon>ecological metagenomes</taxon>
    </lineage>
</organism>
<dbReference type="PANTHER" id="PTHR42774:SF3">
    <property type="entry name" value="KETOHEXOKINASE"/>
    <property type="match status" value="1"/>
</dbReference>
<dbReference type="PROSITE" id="PS00584">
    <property type="entry name" value="PFKB_KINASES_2"/>
    <property type="match status" value="1"/>
</dbReference>
<evidence type="ECO:0000313" key="4">
    <source>
        <dbReference type="EMBL" id="VAW76688.1"/>
    </source>
</evidence>
<dbReference type="InterPro" id="IPR052562">
    <property type="entry name" value="Ketohexokinase-related"/>
</dbReference>
<proteinExistence type="predicted"/>
<dbReference type="EMBL" id="UOFL01000111">
    <property type="protein sequence ID" value="VAW76688.1"/>
    <property type="molecule type" value="Genomic_DNA"/>
</dbReference>
<dbReference type="GO" id="GO:0016301">
    <property type="term" value="F:kinase activity"/>
    <property type="evidence" value="ECO:0007669"/>
    <property type="project" value="UniProtKB-KW"/>
</dbReference>
<dbReference type="AlphaFoldDB" id="A0A3B0Y7F0"/>
<dbReference type="SUPFAM" id="SSF53613">
    <property type="entry name" value="Ribokinase-like"/>
    <property type="match status" value="1"/>
</dbReference>
<dbReference type="InterPro" id="IPR011611">
    <property type="entry name" value="PfkB_dom"/>
</dbReference>
<sequence length="287" mass="31978">MHRVLAVGIATVDIISIVNRYPAANDKIRATQRYIQRGGNACNTLVVLAQLGFECTWFGTLAKDYFLDTVLNDLERYNINHSPVVYFQEASNPLSCITVDSSKGSRSIVHYRDLPELDYEQFKVLDWSNYDWIHFEGRNIAQTILMLELIASSGSRPKVSIEIEKNHPHIAACIPYADVIMFSQTYVMSQHYDSPSQFLKAHFLPDQHTALLCAWGDKGAWGMDHTGSYHSPAVCIDKVIDTTGAGDVFNAGIINGLLSNKSLADGLTQACILASKKCARQNFDLDL</sequence>
<accession>A0A3B0Y7F0</accession>
<gene>
    <name evidence="4" type="ORF">MNBD_GAMMA12-1411</name>
</gene>
<dbReference type="InterPro" id="IPR002173">
    <property type="entry name" value="Carboh/pur_kinase_PfkB_CS"/>
</dbReference>
<feature type="domain" description="Carbohydrate kinase PfkB" evidence="3">
    <location>
        <begin position="1"/>
        <end position="280"/>
    </location>
</feature>
<dbReference type="Gene3D" id="3.40.1190.20">
    <property type="match status" value="1"/>
</dbReference>